<dbReference type="GO" id="GO:0016020">
    <property type="term" value="C:membrane"/>
    <property type="evidence" value="ECO:0007669"/>
    <property type="project" value="TreeGrafter"/>
</dbReference>
<dbReference type="Pfam" id="PF00400">
    <property type="entry name" value="WD40"/>
    <property type="match status" value="3"/>
</dbReference>
<comment type="caution">
    <text evidence="3">The sequence shown here is derived from an EMBL/GenBank/DDBJ whole genome shotgun (WGS) entry which is preliminary data.</text>
</comment>
<feature type="compositionally biased region" description="Low complexity" evidence="1">
    <location>
        <begin position="1170"/>
        <end position="1183"/>
    </location>
</feature>
<dbReference type="CDD" id="cd00200">
    <property type="entry name" value="WD40"/>
    <property type="match status" value="1"/>
</dbReference>
<feature type="compositionally biased region" description="Basic residues" evidence="1">
    <location>
        <begin position="1242"/>
        <end position="1253"/>
    </location>
</feature>
<feature type="compositionally biased region" description="Basic and acidic residues" evidence="1">
    <location>
        <begin position="303"/>
        <end position="314"/>
    </location>
</feature>
<feature type="compositionally biased region" description="Polar residues" evidence="1">
    <location>
        <begin position="407"/>
        <end position="425"/>
    </location>
</feature>
<feature type="compositionally biased region" description="Basic and acidic residues" evidence="1">
    <location>
        <begin position="461"/>
        <end position="473"/>
    </location>
</feature>
<dbReference type="Gene3D" id="3.30.160.60">
    <property type="entry name" value="Classic Zinc Finger"/>
    <property type="match status" value="1"/>
</dbReference>
<dbReference type="SMART" id="SM00320">
    <property type="entry name" value="WD40"/>
    <property type="match status" value="6"/>
</dbReference>
<feature type="region of interest" description="Disordered" evidence="1">
    <location>
        <begin position="114"/>
        <end position="241"/>
    </location>
</feature>
<feature type="compositionally biased region" description="Polar residues" evidence="1">
    <location>
        <begin position="1256"/>
        <end position="1266"/>
    </location>
</feature>
<feature type="domain" description="C2H2-type" evidence="2">
    <location>
        <begin position="1688"/>
        <end position="1711"/>
    </location>
</feature>
<feature type="compositionally biased region" description="Basic and acidic residues" evidence="1">
    <location>
        <begin position="114"/>
        <end position="123"/>
    </location>
</feature>
<dbReference type="InterPro" id="IPR042622">
    <property type="entry name" value="Znf106"/>
</dbReference>
<dbReference type="GO" id="GO:0017124">
    <property type="term" value="F:SH3 domain binding"/>
    <property type="evidence" value="ECO:0007669"/>
    <property type="project" value="TreeGrafter"/>
</dbReference>
<dbReference type="PANTHER" id="PTHR14435:SF2">
    <property type="entry name" value="ZINC FINGER PROTEIN 106"/>
    <property type="match status" value="1"/>
</dbReference>
<feature type="compositionally biased region" description="Polar residues" evidence="1">
    <location>
        <begin position="692"/>
        <end position="704"/>
    </location>
</feature>
<dbReference type="InterPro" id="IPR013087">
    <property type="entry name" value="Znf_C2H2_type"/>
</dbReference>
<dbReference type="GO" id="GO:0005829">
    <property type="term" value="C:cytosol"/>
    <property type="evidence" value="ECO:0007669"/>
    <property type="project" value="TreeGrafter"/>
</dbReference>
<feature type="region of interest" description="Disordered" evidence="1">
    <location>
        <begin position="761"/>
        <end position="899"/>
    </location>
</feature>
<keyword evidence="4" id="KW-1185">Reference proteome</keyword>
<sequence length="1756" mass="191769">MRSNMGKERKCILCHIIYNSKQEMDEHMRSMLHHRELENIKGRDCDHECRVCRVSVVGLTAYASHISSPLHKQRVEEQEQGSVSEAQEEEYFDKELVQLIAKRKELIQKEEGAAKRAQEEEQRKKKQQQQQQRSEERQWLKNGGPWGWGSPGFPPPRQGPGMPNWRGAGPRWNSARGHPGGPWHPSGPPGNWKNGRPSWHAQVPPNLHKWARGAWGGKNKGFQGFSPKKRGLPPQQGLYDESQSFWEKNAEPYLDEVGQEFSMDFTSDQLPLSGALHFSKEPQGIQGRPAEREAGHQGRRGHQNREMAIGDRGKGNGSKPGGANSKDRQFRWAPYPPAKFGDAPAQVEESKGPAADGIVPLMQVKDLNFNFDFVLGSSQSQASSGKEPVGKSQSQRTKEGPGRKNRYWNSNLSSGSRQEDSTLAAQKSAMPLEQTSGSASPSLAPCNKKSVWNCDFSYPPKTHDSRPASPQERVEFEILRKIKEKLNDLRETSPVVDQALKQEEDPEAESSEVKAGSEKDWEAEQHRNTGGHPPSNKNAESTRRSSCMEVEFKKSGSPSPHPVQPLSLQSVQVSTSTCETMASTAAASLPQVVVEEEDREGENEKDLAIQATDEGLGSDSDAPSKGGQPMPVLSKLGLPASIKRDLTRHMGPKGKATAHEPNLNIARRIRNISGTRKSETEKDSGLKPTLRQLISSSGSRRNVNWDQVYQEVTRKKQEQGKGMPRFGIEMVTSVPYDLEGLSQEEGEEVLTEGYQWESIIDSFPTPSGTGPRKRSLSESSVVADRSSSTLSLFTTTAPRADTSRETPDGPPRPGSVPKASTSNRSSPSQVTTEKEGGQGGVKLSGQGPDLVEGDSSCTSETEQNDTQGLGKKRRAAGDIPSPEIPSLERKNKRRKIKCKKERSQVDQLLAVSLREEELSSSLQAVDSSLIQARAALQAAYMEVQRLLVVKQQVTMEMSTLRSKRIEILQGMQDGYDGVAQTGGKSSAETSAAATTASSLPPPFTPIVDLPVYSPGQLSPAILPSFPQRAAPPSSLSPAHPTASTTPTPAPISALHVKQEPSSPANLGSPAENPHRGAYGAMPEPRLNTSLTEFVQPKSSMCQSLSGLRRSSQDSATLSGAHSLDWLRETSSLQERGVLVSRVGAFLIGPEKTATLPHQTPVLSHRRDSQTTETSTGGTSNSASIEQMLPPPPSSSSQPEPKSGKRVRKLKKKKSLRKSPGQEQQADDSDTEQDGNAEASSRPVRRTKGRKKAKGVQVSTSTPASTTGLEQGGGEGEGPVQELPPSKPKQDHGGAESNDSSSLEMVELPQALPLEVVAIDSSDAEDKPAASPISAKTPATDDAVNLACDEVSSTSELDATAKTKACASQTQPPLAAVKTPKDSTELSSEPGEEEEPTEGSFEGHQAAVNSMQVHNGHLYTCSGDRTVRAFDLVSRKCMAVFEGHTSKVNCLLVSCGPGLQQRLYTGSSDQTIRCYNLKTRECVDQFSLPDRVLCLHNRWKILFAGLANGSVVSFSLNTNRQLDVFDCHGPRAVSCLVSAQEGARRILLVGSYDCTISVRDAKSGLLLRTLEGHTKTVLCMKVVNDLVFSGSSDQSVHAHNIHTGELVRIYKGHSHAVTVVAILGKVMVTACLDKLVRVYELQSHDRLQVYGGHKDMVMCMAIHKSMIYTGCYDGSVQAVRLNLIQNYRCWWHGCTLIFGVMEHLKQHLLNDHTSPNFQTLKCRWKSCDTFFTVRNNSKQDVPLHMQKHAEEDSKLEF</sequence>
<proteinExistence type="predicted"/>
<feature type="compositionally biased region" description="Basic and acidic residues" evidence="1">
    <location>
        <begin position="511"/>
        <end position="527"/>
    </location>
</feature>
<feature type="region of interest" description="Disordered" evidence="1">
    <location>
        <begin position="1362"/>
        <end position="1400"/>
    </location>
</feature>
<feature type="domain" description="C2H2-type" evidence="2">
    <location>
        <begin position="11"/>
        <end position="33"/>
    </location>
</feature>
<dbReference type="SMART" id="SM00355">
    <property type="entry name" value="ZnF_C2H2"/>
    <property type="match status" value="4"/>
</dbReference>
<dbReference type="OrthoDB" id="10002522at2759"/>
<dbReference type="InterPro" id="IPR015943">
    <property type="entry name" value="WD40/YVTN_repeat-like_dom_sf"/>
</dbReference>
<dbReference type="GO" id="GO:0003723">
    <property type="term" value="F:RNA binding"/>
    <property type="evidence" value="ECO:0007669"/>
    <property type="project" value="InterPro"/>
</dbReference>
<feature type="compositionally biased region" description="Basic residues" evidence="1">
    <location>
        <begin position="890"/>
        <end position="899"/>
    </location>
</feature>
<feature type="region of interest" description="Disordered" evidence="1">
    <location>
        <begin position="978"/>
        <end position="1000"/>
    </location>
</feature>
<evidence type="ECO:0000313" key="4">
    <source>
        <dbReference type="Proteomes" id="UP000829720"/>
    </source>
</evidence>
<dbReference type="EMBL" id="JAERUA010000009">
    <property type="protein sequence ID" value="KAI1895209.1"/>
    <property type="molecule type" value="Genomic_DNA"/>
</dbReference>
<dbReference type="SUPFAM" id="SSF50978">
    <property type="entry name" value="WD40 repeat-like"/>
    <property type="match status" value="1"/>
</dbReference>
<dbReference type="SMART" id="SM00564">
    <property type="entry name" value="PQQ"/>
    <property type="match status" value="5"/>
</dbReference>
<dbReference type="PROSITE" id="PS00028">
    <property type="entry name" value="ZINC_FINGER_C2H2_1"/>
    <property type="match status" value="2"/>
</dbReference>
<feature type="compositionally biased region" description="Polar residues" evidence="1">
    <location>
        <begin position="818"/>
        <end position="831"/>
    </location>
</feature>
<dbReference type="InterPro" id="IPR001680">
    <property type="entry name" value="WD40_rpt"/>
</dbReference>
<feature type="compositionally biased region" description="Basic residues" evidence="1">
    <location>
        <begin position="1203"/>
        <end position="1216"/>
    </location>
</feature>
<protein>
    <recommendedName>
        <fullName evidence="2">C2H2-type domain-containing protein</fullName>
    </recommendedName>
</protein>
<feature type="compositionally biased region" description="Acidic residues" evidence="1">
    <location>
        <begin position="1224"/>
        <end position="1234"/>
    </location>
</feature>
<organism evidence="3 4">
    <name type="scientific">Albula goreensis</name>
    <dbReference type="NCBI Taxonomy" id="1534307"/>
    <lineage>
        <taxon>Eukaryota</taxon>
        <taxon>Metazoa</taxon>
        <taxon>Chordata</taxon>
        <taxon>Craniata</taxon>
        <taxon>Vertebrata</taxon>
        <taxon>Euteleostomi</taxon>
        <taxon>Actinopterygii</taxon>
        <taxon>Neopterygii</taxon>
        <taxon>Teleostei</taxon>
        <taxon>Albuliformes</taxon>
        <taxon>Albulidae</taxon>
        <taxon>Albula</taxon>
    </lineage>
</organism>
<evidence type="ECO:0000259" key="2">
    <source>
        <dbReference type="PROSITE" id="PS00028"/>
    </source>
</evidence>
<evidence type="ECO:0000313" key="3">
    <source>
        <dbReference type="EMBL" id="KAI1895209.1"/>
    </source>
</evidence>
<dbReference type="FunFam" id="2.130.10.10:FF:000711">
    <property type="entry name" value="Zinc finger protein 106"/>
    <property type="match status" value="1"/>
</dbReference>
<dbReference type="GO" id="GO:0008286">
    <property type="term" value="P:insulin receptor signaling pathway"/>
    <property type="evidence" value="ECO:0007669"/>
    <property type="project" value="TreeGrafter"/>
</dbReference>
<name>A0A8T3DCL6_9TELE</name>
<feature type="region of interest" description="Disordered" evidence="1">
    <location>
        <begin position="1022"/>
        <end position="1078"/>
    </location>
</feature>
<dbReference type="Gene3D" id="2.130.10.10">
    <property type="entry name" value="YVTN repeat-like/Quinoprotein amine dehydrogenase"/>
    <property type="match status" value="3"/>
</dbReference>
<feature type="region of interest" description="Disordered" evidence="1">
    <location>
        <begin position="378"/>
        <end position="444"/>
    </location>
</feature>
<feature type="region of interest" description="Disordered" evidence="1">
    <location>
        <begin position="648"/>
        <end position="704"/>
    </location>
</feature>
<dbReference type="FunFam" id="2.130.10.10:FF:001471">
    <property type="entry name" value="Zinc finger protein 106"/>
    <property type="match status" value="1"/>
</dbReference>
<reference evidence="3" key="1">
    <citation type="submission" date="2021-01" db="EMBL/GenBank/DDBJ databases">
        <authorList>
            <person name="Zahm M."/>
            <person name="Roques C."/>
            <person name="Cabau C."/>
            <person name="Klopp C."/>
            <person name="Donnadieu C."/>
            <person name="Jouanno E."/>
            <person name="Lampietro C."/>
            <person name="Louis A."/>
            <person name="Herpin A."/>
            <person name="Echchiki A."/>
            <person name="Berthelot C."/>
            <person name="Parey E."/>
            <person name="Roest-Crollius H."/>
            <person name="Braasch I."/>
            <person name="Postlethwait J."/>
            <person name="Bobe J."/>
            <person name="Montfort J."/>
            <person name="Bouchez O."/>
            <person name="Begum T."/>
            <person name="Mejri S."/>
            <person name="Adams A."/>
            <person name="Chen W.-J."/>
            <person name="Guiguen Y."/>
        </authorList>
    </citation>
    <scope>NUCLEOTIDE SEQUENCE</scope>
    <source>
        <tissue evidence="3">Blood</tissue>
    </source>
</reference>
<feature type="region of interest" description="Disordered" evidence="1">
    <location>
        <begin position="1156"/>
        <end position="1339"/>
    </location>
</feature>
<dbReference type="InterPro" id="IPR018391">
    <property type="entry name" value="PQQ_b-propeller_rpt"/>
</dbReference>
<feature type="compositionally biased region" description="Polar residues" evidence="1">
    <location>
        <begin position="855"/>
        <end position="867"/>
    </location>
</feature>
<evidence type="ECO:0000256" key="1">
    <source>
        <dbReference type="SAM" id="MobiDB-lite"/>
    </source>
</evidence>
<feature type="compositionally biased region" description="Low complexity" evidence="1">
    <location>
        <begin position="1030"/>
        <end position="1053"/>
    </location>
</feature>
<dbReference type="Proteomes" id="UP000829720">
    <property type="component" value="Unassembled WGS sequence"/>
</dbReference>
<feature type="region of interest" description="Disordered" evidence="1">
    <location>
        <begin position="265"/>
        <end position="354"/>
    </location>
</feature>
<feature type="region of interest" description="Disordered" evidence="1">
    <location>
        <begin position="485"/>
        <end position="634"/>
    </location>
</feature>
<dbReference type="PANTHER" id="PTHR14435">
    <property type="entry name" value="ZINC FINGER PROTEIN 106"/>
    <property type="match status" value="1"/>
</dbReference>
<feature type="compositionally biased region" description="Low complexity" evidence="1">
    <location>
        <begin position="777"/>
        <end position="796"/>
    </location>
</feature>
<gene>
    <name evidence="3" type="ORF">AGOR_G00103950</name>
</gene>
<feature type="region of interest" description="Disordered" evidence="1">
    <location>
        <begin position="454"/>
        <end position="473"/>
    </location>
</feature>
<feature type="compositionally biased region" description="Basic and acidic residues" evidence="1">
    <location>
        <begin position="676"/>
        <end position="685"/>
    </location>
</feature>
<feature type="compositionally biased region" description="Low complexity" evidence="1">
    <location>
        <begin position="985"/>
        <end position="998"/>
    </location>
</feature>
<accession>A0A8T3DCL6</accession>
<dbReference type="InterPro" id="IPR036322">
    <property type="entry name" value="WD40_repeat_dom_sf"/>
</dbReference>
<feature type="compositionally biased region" description="Polar residues" evidence="1">
    <location>
        <begin position="566"/>
        <end position="586"/>
    </location>
</feature>